<reference evidence="1 2" key="1">
    <citation type="submission" date="2016-10" db="EMBL/GenBank/DDBJ databases">
        <authorList>
            <person name="de Groot N.N."/>
        </authorList>
    </citation>
    <scope>NUCLEOTIDE SEQUENCE [LARGE SCALE GENOMIC DNA]</scope>
    <source>
        <strain evidence="1 2">CGMCC 1.6114</strain>
    </source>
</reference>
<gene>
    <name evidence="1" type="ORF">SAMN04487906_2146</name>
</gene>
<sequence length="240" mass="27589">MNVSIKLKLLIFFTSTLSLISCQNESKIEGQWVIKSVTVGNEKMTPDARWVRFHSDFTQESGNGWLQHSFGTYNFDKDTGSLTIINTNGIHDSNEPFKVEIDNKSMTWNRIQNGQMVEVILEQALKLPMTHGDELFGLWKLNEAIGSGPYFKDPDRIIDGDYIFFRWDKRFVISSGTVNINGVYNVHGHKPEVELIPYGAHLQRNFWNMKINKDTITLQLLNTDSTVTRTFKRIHEFPGS</sequence>
<evidence type="ECO:0000313" key="1">
    <source>
        <dbReference type="EMBL" id="SFS92689.1"/>
    </source>
</evidence>
<evidence type="ECO:0000313" key="2">
    <source>
        <dbReference type="Proteomes" id="UP000183209"/>
    </source>
</evidence>
<dbReference type="PROSITE" id="PS51257">
    <property type="entry name" value="PROKAR_LIPOPROTEIN"/>
    <property type="match status" value="1"/>
</dbReference>
<dbReference type="Proteomes" id="UP000183209">
    <property type="component" value="Unassembled WGS sequence"/>
</dbReference>
<proteinExistence type="predicted"/>
<name>A0A1I6TTW6_9FLAO</name>
<dbReference type="EMBL" id="FPAG01000006">
    <property type="protein sequence ID" value="SFS92689.1"/>
    <property type="molecule type" value="Genomic_DNA"/>
</dbReference>
<dbReference type="AlphaFoldDB" id="A0A1I6TTW6"/>
<organism evidence="1 2">
    <name type="scientific">Zhouia amylolytica</name>
    <dbReference type="NCBI Taxonomy" id="376730"/>
    <lineage>
        <taxon>Bacteria</taxon>
        <taxon>Pseudomonadati</taxon>
        <taxon>Bacteroidota</taxon>
        <taxon>Flavobacteriia</taxon>
        <taxon>Flavobacteriales</taxon>
        <taxon>Flavobacteriaceae</taxon>
        <taxon>Zhouia</taxon>
    </lineage>
</organism>
<dbReference type="OrthoDB" id="1187383at2"/>
<evidence type="ECO:0008006" key="3">
    <source>
        <dbReference type="Google" id="ProtNLM"/>
    </source>
</evidence>
<protein>
    <recommendedName>
        <fullName evidence="3">Lipocalin-like domain-containing protein</fullName>
    </recommendedName>
</protein>
<dbReference type="RefSeq" id="WP_074978746.1">
    <property type="nucleotide sequence ID" value="NZ_FPAG01000006.1"/>
</dbReference>
<accession>A0A1I6TTW6</accession>